<sequence length="157" mass="17415">MKCLLLFTLLLQVIQGHEYEHVVSRTLLGGNVGINHIPRQGLALAVSSSSGDERFENLPPRYRRQTGPAPPNFNFDDESRDSMPLIPHIEPPPPGSILTYDGKPISTNIGAFSIVPKTERRTPSISKNRPQYATYRGDLPPPIPDTVPLDLPQLRQS</sequence>
<evidence type="ECO:0000313" key="3">
    <source>
        <dbReference type="EMBL" id="CAL8096066.1"/>
    </source>
</evidence>
<evidence type="ECO:0000313" key="4">
    <source>
        <dbReference type="Proteomes" id="UP001642540"/>
    </source>
</evidence>
<dbReference type="Proteomes" id="UP001642540">
    <property type="component" value="Unassembled WGS sequence"/>
</dbReference>
<comment type="caution">
    <text evidence="3">The sequence shown here is derived from an EMBL/GenBank/DDBJ whole genome shotgun (WGS) entry which is preliminary data.</text>
</comment>
<feature type="region of interest" description="Disordered" evidence="1">
    <location>
        <begin position="117"/>
        <end position="157"/>
    </location>
</feature>
<feature type="region of interest" description="Disordered" evidence="1">
    <location>
        <begin position="53"/>
        <end position="96"/>
    </location>
</feature>
<reference evidence="3 4" key="1">
    <citation type="submission" date="2024-08" db="EMBL/GenBank/DDBJ databases">
        <authorList>
            <person name="Cucini C."/>
            <person name="Frati F."/>
        </authorList>
    </citation>
    <scope>NUCLEOTIDE SEQUENCE [LARGE SCALE GENOMIC DNA]</scope>
</reference>
<proteinExistence type="predicted"/>
<protein>
    <submittedName>
        <fullName evidence="3">Uncharacterized protein</fullName>
    </submittedName>
</protein>
<feature type="chain" id="PRO_5047200251" evidence="2">
    <location>
        <begin position="17"/>
        <end position="157"/>
    </location>
</feature>
<keyword evidence="2" id="KW-0732">Signal</keyword>
<feature type="signal peptide" evidence="2">
    <location>
        <begin position="1"/>
        <end position="16"/>
    </location>
</feature>
<accession>A0ABP1QAL7</accession>
<gene>
    <name evidence="3" type="ORF">ODALV1_LOCUS9256</name>
</gene>
<keyword evidence="4" id="KW-1185">Reference proteome</keyword>
<evidence type="ECO:0000256" key="2">
    <source>
        <dbReference type="SAM" id="SignalP"/>
    </source>
</evidence>
<name>A0ABP1QAL7_9HEXA</name>
<evidence type="ECO:0000256" key="1">
    <source>
        <dbReference type="SAM" id="MobiDB-lite"/>
    </source>
</evidence>
<dbReference type="EMBL" id="CAXLJM020000027">
    <property type="protein sequence ID" value="CAL8096066.1"/>
    <property type="molecule type" value="Genomic_DNA"/>
</dbReference>
<organism evidence="3 4">
    <name type="scientific">Orchesella dallaii</name>
    <dbReference type="NCBI Taxonomy" id="48710"/>
    <lineage>
        <taxon>Eukaryota</taxon>
        <taxon>Metazoa</taxon>
        <taxon>Ecdysozoa</taxon>
        <taxon>Arthropoda</taxon>
        <taxon>Hexapoda</taxon>
        <taxon>Collembola</taxon>
        <taxon>Entomobryomorpha</taxon>
        <taxon>Entomobryoidea</taxon>
        <taxon>Orchesellidae</taxon>
        <taxon>Orchesellinae</taxon>
        <taxon>Orchesella</taxon>
    </lineage>
</organism>